<gene>
    <name evidence="1" type="ORF">KY227_001633</name>
</gene>
<sequence length="852" mass="97909">MNRLLVIKEENHTVNPDMGLVIPVAYLDENGNYEKIDPSDFPNGGIFISKGFLNISQQFGYDELFILNEYYESNDDDWKINTRHQKHFGLGSKVERLDKSYFIPIIKSALPDIKTGFLGHDIDAPSAQFFIENEGYVYGPFKASKQDNNWQLSPLSTPSPLQLKQDHIARFDLKEIIANDFSYELIIKGEVRKYIKNLKDLSSLLFEQKDYISDTRLVSYFTKNGFGNGFSKNKSPLGKSEAQKLSQGIDEYVKKNKVLENSERLKRLKELLGEFLDSSPFGQEIVQEFLAESRDGRLYLDDYFSKNKDLLVKQKSKELEEVTRVQKSKLNKEISDLERLITNKKAELDSELKNVEYEKVRAREELERIKKQSAEDAHDLLLQKQQALTEKNAELEENIKNASIKLEQFYSMESRVNDYNSLNEEINYLKRLKEDIEKDKESAEKALKLKKATLNSPQLLEKTVEIQTIQNLKTLLNGGRARESTPKIYKTKINPSTIELNKENRKEYINYLVDSFSNDNGRNFSFDEMANLIICLNQSFMTILSGPPGTGKTSTAIRLAQNMGLTNGENTYNTSNFINIPVGRAWVSSRDILGFYNSLKDVYQPARTGLYEFLKSDHNPDYLKIILLDEANLSSVEHYWSDFLGMCDPEGRNRKIDSGIPSEDERYITVADGVRFIATINNDASTERLSPRLIDRVPVIGLNHNAEFKSNVIRSLAFEGAVKNEWLESCFDVSLYESSFTTEEENLLDEIIEILKAPLTRTTSVRVSQRKYNAMKRYCYIANEIEGLQVQPLDFAINQHVLPLIEGYGAGFKERLHNLEQKLVEFDLHISKATLRNIINNGDIYSESYSYF</sequence>
<name>A0A839CEX3_CITFR</name>
<reference evidence="1" key="1">
    <citation type="submission" date="2021-07" db="EMBL/GenBank/DDBJ databases">
        <authorList>
            <consortium name="Clinical and Environmental Microbiology Branch: Whole genome sequencing antimicrobial resistance pathogens in the healthcare setting"/>
        </authorList>
    </citation>
    <scope>NUCLEOTIDE SEQUENCE</scope>
    <source>
        <strain evidence="1">2021DK-00049</strain>
    </source>
</reference>
<dbReference type="GO" id="GO:0016887">
    <property type="term" value="F:ATP hydrolysis activity"/>
    <property type="evidence" value="ECO:0007669"/>
    <property type="project" value="InterPro"/>
</dbReference>
<dbReference type="InterPro" id="IPR027417">
    <property type="entry name" value="P-loop_NTPase"/>
</dbReference>
<dbReference type="InterPro" id="IPR003959">
    <property type="entry name" value="ATPase_AAA_core"/>
</dbReference>
<proteinExistence type="predicted"/>
<protein>
    <submittedName>
        <fullName evidence="1">AAA family ATPase</fullName>
    </submittedName>
</protein>
<dbReference type="Pfam" id="PF00004">
    <property type="entry name" value="AAA"/>
    <property type="match status" value="1"/>
</dbReference>
<dbReference type="SUPFAM" id="SSF52540">
    <property type="entry name" value="P-loop containing nucleoside triphosphate hydrolases"/>
    <property type="match status" value="1"/>
</dbReference>
<dbReference type="AlphaFoldDB" id="A0A839CEX3"/>
<dbReference type="InterPro" id="IPR003593">
    <property type="entry name" value="AAA+_ATPase"/>
</dbReference>
<dbReference type="Gene3D" id="3.40.50.300">
    <property type="entry name" value="P-loop containing nucleotide triphosphate hydrolases"/>
    <property type="match status" value="1"/>
</dbReference>
<dbReference type="RefSeq" id="WP_016807927.1">
    <property type="nucleotide sequence ID" value="NZ_CAYAIA010000003.1"/>
</dbReference>
<dbReference type="SMART" id="SM00382">
    <property type="entry name" value="AAA"/>
    <property type="match status" value="1"/>
</dbReference>
<dbReference type="EMBL" id="ABBJDF010000007">
    <property type="protein sequence ID" value="EHT9938578.1"/>
    <property type="molecule type" value="Genomic_DNA"/>
</dbReference>
<dbReference type="GO" id="GO:0005524">
    <property type="term" value="F:ATP binding"/>
    <property type="evidence" value="ECO:0007669"/>
    <property type="project" value="InterPro"/>
</dbReference>
<organism evidence="1">
    <name type="scientific">Citrobacter freundii</name>
    <dbReference type="NCBI Taxonomy" id="546"/>
    <lineage>
        <taxon>Bacteria</taxon>
        <taxon>Pseudomonadati</taxon>
        <taxon>Pseudomonadota</taxon>
        <taxon>Gammaproteobacteria</taxon>
        <taxon>Enterobacterales</taxon>
        <taxon>Enterobacteriaceae</taxon>
        <taxon>Citrobacter</taxon>
        <taxon>Citrobacter freundii complex</taxon>
    </lineage>
</organism>
<accession>A0A839CEX3</accession>
<evidence type="ECO:0000313" key="1">
    <source>
        <dbReference type="EMBL" id="EHT9938578.1"/>
    </source>
</evidence>
<comment type="caution">
    <text evidence="1">The sequence shown here is derived from an EMBL/GenBank/DDBJ whole genome shotgun (WGS) entry which is preliminary data.</text>
</comment>